<sequence>MFGNRGLTIPYCCTRLSGDLRFDIRSTANDSADPVDAPPIDAQQAVQLAISGTS</sequence>
<proteinExistence type="predicted"/>
<dbReference type="EMBL" id="MCBR01010035">
    <property type="protein sequence ID" value="RKF71425.1"/>
    <property type="molecule type" value="Genomic_DNA"/>
</dbReference>
<dbReference type="AlphaFoldDB" id="A0A420IAB0"/>
<organism evidence="1 2">
    <name type="scientific">Golovinomyces cichoracearum</name>
    <dbReference type="NCBI Taxonomy" id="62708"/>
    <lineage>
        <taxon>Eukaryota</taxon>
        <taxon>Fungi</taxon>
        <taxon>Dikarya</taxon>
        <taxon>Ascomycota</taxon>
        <taxon>Pezizomycotina</taxon>
        <taxon>Leotiomycetes</taxon>
        <taxon>Erysiphales</taxon>
        <taxon>Erysiphaceae</taxon>
        <taxon>Golovinomyces</taxon>
    </lineage>
</organism>
<gene>
    <name evidence="1" type="ORF">GcC1_100034</name>
</gene>
<reference evidence="1 2" key="1">
    <citation type="journal article" date="2018" name="BMC Genomics">
        <title>Comparative genome analyses reveal sequence features reflecting distinct modes of host-adaptation between dicot and monocot powdery mildew.</title>
        <authorList>
            <person name="Wu Y."/>
            <person name="Ma X."/>
            <person name="Pan Z."/>
            <person name="Kale S.D."/>
            <person name="Song Y."/>
            <person name="King H."/>
            <person name="Zhang Q."/>
            <person name="Presley C."/>
            <person name="Deng X."/>
            <person name="Wei C.I."/>
            <person name="Xiao S."/>
        </authorList>
    </citation>
    <scope>NUCLEOTIDE SEQUENCE [LARGE SCALE GENOMIC DNA]</scope>
    <source>
        <strain evidence="1">UCSC1</strain>
    </source>
</reference>
<name>A0A420IAB0_9PEZI</name>
<accession>A0A420IAB0</accession>
<protein>
    <submittedName>
        <fullName evidence="1">Uncharacterized protein</fullName>
    </submittedName>
</protein>
<dbReference type="Proteomes" id="UP000285405">
    <property type="component" value="Unassembled WGS sequence"/>
</dbReference>
<evidence type="ECO:0000313" key="1">
    <source>
        <dbReference type="EMBL" id="RKF71425.1"/>
    </source>
</evidence>
<evidence type="ECO:0000313" key="2">
    <source>
        <dbReference type="Proteomes" id="UP000285405"/>
    </source>
</evidence>
<comment type="caution">
    <text evidence="1">The sequence shown here is derived from an EMBL/GenBank/DDBJ whole genome shotgun (WGS) entry which is preliminary data.</text>
</comment>